<name>A0A699TNM4_TANCI</name>
<feature type="chain" id="PRO_5025374571" evidence="1">
    <location>
        <begin position="19"/>
        <end position="89"/>
    </location>
</feature>
<proteinExistence type="predicted"/>
<protein>
    <submittedName>
        <fullName evidence="2">Uncharacterized protein</fullName>
    </submittedName>
</protein>
<evidence type="ECO:0000313" key="2">
    <source>
        <dbReference type="EMBL" id="GFD11400.1"/>
    </source>
</evidence>
<keyword evidence="1" id="KW-0732">Signal</keyword>
<feature type="signal peptide" evidence="1">
    <location>
        <begin position="1"/>
        <end position="18"/>
    </location>
</feature>
<comment type="caution">
    <text evidence="2">The sequence shown here is derived from an EMBL/GenBank/DDBJ whole genome shotgun (WGS) entry which is preliminary data.</text>
</comment>
<organism evidence="2">
    <name type="scientific">Tanacetum cinerariifolium</name>
    <name type="common">Dalmatian daisy</name>
    <name type="synonym">Chrysanthemum cinerariifolium</name>
    <dbReference type="NCBI Taxonomy" id="118510"/>
    <lineage>
        <taxon>Eukaryota</taxon>
        <taxon>Viridiplantae</taxon>
        <taxon>Streptophyta</taxon>
        <taxon>Embryophyta</taxon>
        <taxon>Tracheophyta</taxon>
        <taxon>Spermatophyta</taxon>
        <taxon>Magnoliopsida</taxon>
        <taxon>eudicotyledons</taxon>
        <taxon>Gunneridae</taxon>
        <taxon>Pentapetalae</taxon>
        <taxon>asterids</taxon>
        <taxon>campanulids</taxon>
        <taxon>Asterales</taxon>
        <taxon>Asteraceae</taxon>
        <taxon>Asteroideae</taxon>
        <taxon>Anthemideae</taxon>
        <taxon>Anthemidinae</taxon>
        <taxon>Tanacetum</taxon>
    </lineage>
</organism>
<gene>
    <name evidence="2" type="ORF">Tci_883369</name>
</gene>
<dbReference type="AlphaFoldDB" id="A0A699TNM4"/>
<reference evidence="2" key="1">
    <citation type="journal article" date="2019" name="Sci. Rep.">
        <title>Draft genome of Tanacetum cinerariifolium, the natural source of mosquito coil.</title>
        <authorList>
            <person name="Yamashiro T."/>
            <person name="Shiraishi A."/>
            <person name="Satake H."/>
            <person name="Nakayama K."/>
        </authorList>
    </citation>
    <scope>NUCLEOTIDE SEQUENCE</scope>
</reference>
<sequence>VRAFFALGYFKLHLVILADFADEVGYVDENVLASLVYFDEAEAFGFVEEFYGSCLHDAEDKRVIEQAAANLQKQLSKLNYLYLHKSIGL</sequence>
<accession>A0A699TNM4</accession>
<dbReference type="EMBL" id="BKCJ011258839">
    <property type="protein sequence ID" value="GFD11400.1"/>
    <property type="molecule type" value="Genomic_DNA"/>
</dbReference>
<feature type="non-terminal residue" evidence="2">
    <location>
        <position position="1"/>
    </location>
</feature>
<evidence type="ECO:0000256" key="1">
    <source>
        <dbReference type="SAM" id="SignalP"/>
    </source>
</evidence>